<feature type="compositionally biased region" description="Low complexity" evidence="2">
    <location>
        <begin position="227"/>
        <end position="245"/>
    </location>
</feature>
<accession>G7E6U7</accession>
<feature type="region of interest" description="Disordered" evidence="2">
    <location>
        <begin position="76"/>
        <end position="432"/>
    </location>
</feature>
<feature type="compositionally biased region" description="Polar residues" evidence="2">
    <location>
        <begin position="408"/>
        <end position="423"/>
    </location>
</feature>
<feature type="region of interest" description="Disordered" evidence="2">
    <location>
        <begin position="478"/>
        <end position="498"/>
    </location>
</feature>
<organism evidence="3 4">
    <name type="scientific">Mixia osmundae (strain CBS 9802 / IAM 14324 / JCM 22182 / KY 12970)</name>
    <dbReference type="NCBI Taxonomy" id="764103"/>
    <lineage>
        <taxon>Eukaryota</taxon>
        <taxon>Fungi</taxon>
        <taxon>Dikarya</taxon>
        <taxon>Basidiomycota</taxon>
        <taxon>Pucciniomycotina</taxon>
        <taxon>Mixiomycetes</taxon>
        <taxon>Mixiales</taxon>
        <taxon>Mixiaceae</taxon>
        <taxon>Mixia</taxon>
    </lineage>
</organism>
<dbReference type="PANTHER" id="PTHR46430:SF1">
    <property type="entry name" value="CHITIN SYNTHASE REGULATOR SKT5-RELATED"/>
    <property type="match status" value="1"/>
</dbReference>
<dbReference type="eggNOG" id="KOG1550">
    <property type="taxonomic scope" value="Eukaryota"/>
</dbReference>
<evidence type="ECO:0000256" key="2">
    <source>
        <dbReference type="SAM" id="MobiDB-lite"/>
    </source>
</evidence>
<sequence>MAASRAFHRPTSSQQESLPASISYAQPPSVPNGSNQATPKGKLGQASTQYALTESARWNPSASSALANDFEGTYLYDDHETGLPAGASHHGPARVDDEEDDFYGADRTNSSSSSSLGQPVLPPPEAARFGSTGLDRRFDHLALGVPDLPPSSSASSASTSSLRVDTDPNTLRPDGTRAPTAARDWFAGHSGPILGGFQGNGELSSSLFNSPVLASGPTLGGTPPPASLAGGDSSSASTTSLPRSTDSAPVQESMSAANAAAMRQSHTRLSSYGTYGDLNPPEVDPSRNSLGASRGGYPIQDLDDEDDFYGLPPAQPIQQAPPALPKSARQNVAKKGKAPEVEPIVTNGKAAQPNQLKKTPGMQNVADRNSSSTVGSQKEASRRGDSPVSSSSANSTRQSMQPHRKPMSTGSRAPSIYDSQPHSTGPLLDHSHLRPGAKVSLLTHTKTLELYRANAQKTNDPELTFELAVFMLDVAREANGTDPTSPAGPPSKKLTEEKAKREALLTEALTLLKKVADRGHVPAQAFLADCYTQGIGTKGKQDYDKAFPLFILAGKHGNAEACFRTAQLCENGWGCRKEQSKAVSWYRKAAALSHPAAMYRLALAELNGELGLNRRAKEGVKWLKRCVELAEAEPDLPTIQAMHDLALLHERGIENVVFIDHEYAAELLAKASELGWQPSAYKLGECYEYGRMSCPKDPALSIHYYNIAAQKGHREACFALTAWYLVGSPGVLPQSDTEAFLWAKRAADQGLSKAMYALGYFWEVGIGTPHSLREAVAWYRRAADAGDRRATTRLRSLGSERTGLATAAALGPGPPSAAARRGQAIAVDNHYSRGTLNEAPSTISDMRQGSASNGPPRPIGGNGTSYAKRGAPSDGPSRREKTVERELAQRRGKNGPDENCIIS</sequence>
<dbReference type="InterPro" id="IPR011990">
    <property type="entry name" value="TPR-like_helical_dom_sf"/>
</dbReference>
<keyword evidence="4" id="KW-1185">Reference proteome</keyword>
<dbReference type="OMA" id="NLMMIND"/>
<evidence type="ECO:0000313" key="4">
    <source>
        <dbReference type="Proteomes" id="UP000009131"/>
    </source>
</evidence>
<dbReference type="InterPro" id="IPR006597">
    <property type="entry name" value="Sel1-like"/>
</dbReference>
<feature type="compositionally biased region" description="Basic and acidic residues" evidence="2">
    <location>
        <begin position="876"/>
        <end position="889"/>
    </location>
</feature>
<feature type="compositionally biased region" description="Polar residues" evidence="2">
    <location>
        <begin position="246"/>
        <end position="256"/>
    </location>
</feature>
<dbReference type="EMBL" id="BABT02000153">
    <property type="protein sequence ID" value="GAA98557.1"/>
    <property type="molecule type" value="Genomic_DNA"/>
</dbReference>
<dbReference type="RefSeq" id="XP_014567625.1">
    <property type="nucleotide sequence ID" value="XM_014712139.1"/>
</dbReference>
<dbReference type="STRING" id="764103.G7E6U7"/>
<gene>
    <name evidence="3" type="primary">Mo05244</name>
    <name evidence="3" type="ORF">E5Q_05244</name>
</gene>
<dbReference type="HOGENOM" id="CLU_321062_0_0_1"/>
<dbReference type="Pfam" id="PF08238">
    <property type="entry name" value="Sel1"/>
    <property type="match status" value="7"/>
</dbReference>
<dbReference type="SUPFAM" id="SSF81901">
    <property type="entry name" value="HCP-like"/>
    <property type="match status" value="1"/>
</dbReference>
<name>G7E6U7_MIXOS</name>
<dbReference type="OrthoDB" id="272077at2759"/>
<proteinExistence type="predicted"/>
<evidence type="ECO:0000256" key="1">
    <source>
        <dbReference type="ARBA" id="ARBA00022737"/>
    </source>
</evidence>
<reference evidence="3 4" key="1">
    <citation type="journal article" date="2011" name="J. Gen. Appl. Microbiol.">
        <title>Draft genome sequencing of the enigmatic basidiomycete Mixia osmundae.</title>
        <authorList>
            <person name="Nishida H."/>
            <person name="Nagatsuka Y."/>
            <person name="Sugiyama J."/>
        </authorList>
    </citation>
    <scope>NUCLEOTIDE SEQUENCE [LARGE SCALE GENOMIC DNA]</scope>
    <source>
        <strain evidence="4">CBS 9802 / IAM 14324 / JCM 22182 / KY 12970</strain>
    </source>
</reference>
<dbReference type="AlphaFoldDB" id="G7E6U7"/>
<feature type="compositionally biased region" description="Polar residues" evidence="2">
    <location>
        <begin position="832"/>
        <end position="853"/>
    </location>
</feature>
<reference evidence="3 4" key="2">
    <citation type="journal article" date="2012" name="Open Biol.">
        <title>Characteristics of nucleosomes and linker DNA regions on the genome of the basidiomycete Mixia osmundae revealed by mono- and dinucleosome mapping.</title>
        <authorList>
            <person name="Nishida H."/>
            <person name="Kondo S."/>
            <person name="Matsumoto T."/>
            <person name="Suzuki Y."/>
            <person name="Yoshikawa H."/>
            <person name="Taylor T.D."/>
            <person name="Sugiyama J."/>
        </authorList>
    </citation>
    <scope>NUCLEOTIDE SEQUENCE [LARGE SCALE GENOMIC DNA]</scope>
    <source>
        <strain evidence="4">CBS 9802 / IAM 14324 / JCM 22182 / KY 12970</strain>
    </source>
</reference>
<dbReference type="PANTHER" id="PTHR46430">
    <property type="entry name" value="PROTEIN SKT5-RELATED"/>
    <property type="match status" value="1"/>
</dbReference>
<feature type="region of interest" description="Disordered" evidence="2">
    <location>
        <begin position="1"/>
        <end position="48"/>
    </location>
</feature>
<comment type="caution">
    <text evidence="3">The sequence shown here is derived from an EMBL/GenBank/DDBJ whole genome shotgun (WGS) entry which is preliminary data.</text>
</comment>
<dbReference type="Proteomes" id="UP000009131">
    <property type="component" value="Unassembled WGS sequence"/>
</dbReference>
<dbReference type="InParanoid" id="G7E6U7"/>
<feature type="compositionally biased region" description="Low complexity" evidence="2">
    <location>
        <begin position="151"/>
        <end position="161"/>
    </location>
</feature>
<evidence type="ECO:0000313" key="3">
    <source>
        <dbReference type="EMBL" id="GAA98557.1"/>
    </source>
</evidence>
<feature type="compositionally biased region" description="Polar residues" evidence="2">
    <location>
        <begin position="366"/>
        <end position="378"/>
    </location>
</feature>
<dbReference type="Gene3D" id="1.25.40.10">
    <property type="entry name" value="Tetratricopeptide repeat domain"/>
    <property type="match status" value="2"/>
</dbReference>
<protein>
    <submittedName>
        <fullName evidence="3">Uncharacterized protein</fullName>
    </submittedName>
</protein>
<feature type="compositionally biased region" description="Polar residues" evidence="2">
    <location>
        <begin position="10"/>
        <end position="38"/>
    </location>
</feature>
<feature type="region of interest" description="Disordered" evidence="2">
    <location>
        <begin position="831"/>
        <end position="903"/>
    </location>
</feature>
<dbReference type="InterPro" id="IPR051726">
    <property type="entry name" value="Chitin_Synth_Reg"/>
</dbReference>
<dbReference type="SMART" id="SM00671">
    <property type="entry name" value="SEL1"/>
    <property type="match status" value="7"/>
</dbReference>
<keyword evidence="1" id="KW-0677">Repeat</keyword>